<evidence type="ECO:0000256" key="3">
    <source>
        <dbReference type="RuleBase" id="RU361235"/>
    </source>
</evidence>
<keyword evidence="7" id="KW-1185">Reference proteome</keyword>
<evidence type="ECO:0000256" key="2">
    <source>
        <dbReference type="ARBA" id="ARBA00022801"/>
    </source>
</evidence>
<dbReference type="InterPro" id="IPR019826">
    <property type="entry name" value="Carboxylesterase_B_AS"/>
</dbReference>
<evidence type="ECO:0000313" key="6">
    <source>
        <dbReference type="EMBL" id="TXF96573.1"/>
    </source>
</evidence>
<comment type="caution">
    <text evidence="6">The sequence shown here is derived from an EMBL/GenBank/DDBJ whole genome shotgun (WGS) entry which is preliminary data.</text>
</comment>
<dbReference type="Gene3D" id="3.40.50.1820">
    <property type="entry name" value="alpha/beta hydrolase"/>
    <property type="match status" value="2"/>
</dbReference>
<feature type="region of interest" description="Disordered" evidence="4">
    <location>
        <begin position="461"/>
        <end position="481"/>
    </location>
</feature>
<name>A0A5C7FPJ6_9BURK</name>
<dbReference type="InterPro" id="IPR029058">
    <property type="entry name" value="AB_hydrolase_fold"/>
</dbReference>
<evidence type="ECO:0000256" key="1">
    <source>
        <dbReference type="ARBA" id="ARBA00005964"/>
    </source>
</evidence>
<dbReference type="RefSeq" id="WP_147937103.1">
    <property type="nucleotide sequence ID" value="NZ_VPFD01000036.1"/>
</dbReference>
<reference evidence="6 7" key="1">
    <citation type="submission" date="2019-08" db="EMBL/GenBank/DDBJ databases">
        <title>Massilia golmudensis sp. nov., isolated from sand in the Qinghai-Tibetan Plateau.</title>
        <authorList>
            <person name="Zhang B."/>
        </authorList>
    </citation>
    <scope>NUCLEOTIDE SEQUENCE [LARGE SCALE GENOMIC DNA]</scope>
    <source>
        <strain evidence="6 7">GEM5</strain>
    </source>
</reference>
<dbReference type="PANTHER" id="PTHR11559">
    <property type="entry name" value="CARBOXYLESTERASE"/>
    <property type="match status" value="1"/>
</dbReference>
<dbReference type="SUPFAM" id="SSF53474">
    <property type="entry name" value="alpha/beta-Hydrolases"/>
    <property type="match status" value="1"/>
</dbReference>
<feature type="chain" id="PRO_5023155875" description="Carboxylic ester hydrolase" evidence="3">
    <location>
        <begin position="24"/>
        <end position="481"/>
    </location>
</feature>
<keyword evidence="2 3" id="KW-0378">Hydrolase</keyword>
<dbReference type="Proteomes" id="UP000321413">
    <property type="component" value="Unassembled WGS sequence"/>
</dbReference>
<dbReference type="PROSITE" id="PS00122">
    <property type="entry name" value="CARBOXYLESTERASE_B_1"/>
    <property type="match status" value="1"/>
</dbReference>
<keyword evidence="3" id="KW-0732">Signal</keyword>
<organism evidence="6 7">
    <name type="scientific">Massilia arenae</name>
    <dbReference type="NCBI Taxonomy" id="2603288"/>
    <lineage>
        <taxon>Bacteria</taxon>
        <taxon>Pseudomonadati</taxon>
        <taxon>Pseudomonadota</taxon>
        <taxon>Betaproteobacteria</taxon>
        <taxon>Burkholderiales</taxon>
        <taxon>Oxalobacteraceae</taxon>
        <taxon>Telluria group</taxon>
        <taxon>Massilia</taxon>
    </lineage>
</organism>
<dbReference type="EC" id="3.1.1.-" evidence="3"/>
<evidence type="ECO:0000313" key="7">
    <source>
        <dbReference type="Proteomes" id="UP000321413"/>
    </source>
</evidence>
<protein>
    <recommendedName>
        <fullName evidence="3">Carboxylic ester hydrolase</fullName>
        <ecNumber evidence="3">3.1.1.-</ecNumber>
    </recommendedName>
</protein>
<feature type="signal peptide" evidence="3">
    <location>
        <begin position="1"/>
        <end position="23"/>
    </location>
</feature>
<feature type="domain" description="Carboxylesterase type B" evidence="5">
    <location>
        <begin position="25"/>
        <end position="346"/>
    </location>
</feature>
<gene>
    <name evidence="6" type="ORF">FVD38_23970</name>
</gene>
<sequence length="481" mass="49851">MPRSPFRPLLAAALAIAAPISLAGPVVTIDSGKVEGKVDAGIASWKGIPFAAPPVGALRWRAPHSVQSWDEVRQATSYAADCMQLPFPSDAAPLGTKPDEDCLYLNVWKPANAKGKLPVLVWIYGGGFVNGGSSPPTYSGAELAKQGVVVVSFNYRIGRFGFFAHPQLTQEAGQKVGQKVGQEAALGNYGFMDQVAALEWVKRNVANFGGDPANVTISGESAGGMSVNFLLTSPASRGLFAKAVVMSGGDGGTAPTPLAGAEKIGVNFAVAKGIAADDPKALDKLRALPADSVVDGMNLANFRMQGMPTYHGPFADGRLAIDSGAAFGAGRMHKVPVMIGATSADIGGKTGYMVAGARSLAATLADHGVPVYAYRFSYVADSVAKPGAGAGHATDIPFFFDTVAVKYGEQATAKDIAVGKAMSTYMVSFAKRGDPNGAGLPAWPRYARSGDHLMDFAAEGKPVAQKDPWGAEIDSAAASRR</sequence>
<dbReference type="Pfam" id="PF00135">
    <property type="entry name" value="COesterase"/>
    <property type="match status" value="2"/>
</dbReference>
<dbReference type="GO" id="GO:0016787">
    <property type="term" value="F:hydrolase activity"/>
    <property type="evidence" value="ECO:0007669"/>
    <property type="project" value="UniProtKB-KW"/>
</dbReference>
<dbReference type="InterPro" id="IPR050309">
    <property type="entry name" value="Type-B_Carboxylest/Lipase"/>
</dbReference>
<dbReference type="PROSITE" id="PS00941">
    <property type="entry name" value="CARBOXYLESTERASE_B_2"/>
    <property type="match status" value="1"/>
</dbReference>
<accession>A0A5C7FPJ6</accession>
<evidence type="ECO:0000259" key="5">
    <source>
        <dbReference type="Pfam" id="PF00135"/>
    </source>
</evidence>
<dbReference type="InterPro" id="IPR002018">
    <property type="entry name" value="CarbesteraseB"/>
</dbReference>
<dbReference type="AlphaFoldDB" id="A0A5C7FPJ6"/>
<feature type="domain" description="Carboxylesterase type B" evidence="5">
    <location>
        <begin position="353"/>
        <end position="462"/>
    </location>
</feature>
<comment type="similarity">
    <text evidence="1 3">Belongs to the type-B carboxylesterase/lipase family.</text>
</comment>
<dbReference type="EMBL" id="VPFD01000036">
    <property type="protein sequence ID" value="TXF96573.1"/>
    <property type="molecule type" value="Genomic_DNA"/>
</dbReference>
<dbReference type="InterPro" id="IPR019819">
    <property type="entry name" value="Carboxylesterase_B_CS"/>
</dbReference>
<evidence type="ECO:0000256" key="4">
    <source>
        <dbReference type="SAM" id="MobiDB-lite"/>
    </source>
</evidence>
<proteinExistence type="inferred from homology"/>